<feature type="region of interest" description="Disordered" evidence="1">
    <location>
        <begin position="40"/>
        <end position="65"/>
    </location>
</feature>
<dbReference type="RefSeq" id="XP_014569006.1">
    <property type="nucleotide sequence ID" value="XM_014713520.1"/>
</dbReference>
<proteinExistence type="predicted"/>
<accession>G7E668</accession>
<name>G7E668_MIXOS</name>
<reference evidence="2 3" key="2">
    <citation type="journal article" date="2012" name="Open Biol.">
        <title>Characteristics of nucleosomes and linker DNA regions on the genome of the basidiomycete Mixia osmundae revealed by mono- and dinucleosome mapping.</title>
        <authorList>
            <person name="Nishida H."/>
            <person name="Kondo S."/>
            <person name="Matsumoto T."/>
            <person name="Suzuki Y."/>
            <person name="Yoshikawa H."/>
            <person name="Taylor T.D."/>
            <person name="Sugiyama J."/>
        </authorList>
    </citation>
    <scope>NUCLEOTIDE SEQUENCE [LARGE SCALE GENOMIC DNA]</scope>
    <source>
        <strain evidence="3">CBS 9802 / IAM 14324 / JCM 22182 / KY 12970</strain>
    </source>
</reference>
<evidence type="ECO:0000256" key="1">
    <source>
        <dbReference type="SAM" id="MobiDB-lite"/>
    </source>
</evidence>
<sequence length="190" mass="21015">MATAMVMQPLCQQSNRLTVQVDRRHEGMSRKAWMREMISPRSAAPPSPVSPSSDSQSLPSEKSASEPIVRPIVLIQPAPVPKRKIEPSRAYHIDMARTPSLTSSPTLAEIPDKPPISPGWWEKGSVSPFGNALTDRRKTIDLLKFDMRALQGSLALPPGGELQETDVWTKMLTLALVCLTCTLVYLRFDP</sequence>
<feature type="compositionally biased region" description="Low complexity" evidence="1">
    <location>
        <begin position="50"/>
        <end position="62"/>
    </location>
</feature>
<evidence type="ECO:0000313" key="2">
    <source>
        <dbReference type="EMBL" id="GAA98328.1"/>
    </source>
</evidence>
<dbReference type="HOGENOM" id="CLU_1428332_0_0_1"/>
<dbReference type="Proteomes" id="UP000009131">
    <property type="component" value="Unassembled WGS sequence"/>
</dbReference>
<keyword evidence="3" id="KW-1185">Reference proteome</keyword>
<dbReference type="InParanoid" id="G7E668"/>
<dbReference type="EMBL" id="BABT02000150">
    <property type="protein sequence ID" value="GAA98328.1"/>
    <property type="molecule type" value="Genomic_DNA"/>
</dbReference>
<gene>
    <name evidence="2" type="primary">Mo05013</name>
    <name evidence="2" type="ORF">E5Q_05013</name>
</gene>
<comment type="caution">
    <text evidence="2">The sequence shown here is derived from an EMBL/GenBank/DDBJ whole genome shotgun (WGS) entry which is preliminary data.</text>
</comment>
<dbReference type="AlphaFoldDB" id="G7E668"/>
<evidence type="ECO:0000313" key="3">
    <source>
        <dbReference type="Proteomes" id="UP000009131"/>
    </source>
</evidence>
<reference evidence="2 3" key="1">
    <citation type="journal article" date="2011" name="J. Gen. Appl. Microbiol.">
        <title>Draft genome sequencing of the enigmatic basidiomycete Mixia osmundae.</title>
        <authorList>
            <person name="Nishida H."/>
            <person name="Nagatsuka Y."/>
            <person name="Sugiyama J."/>
        </authorList>
    </citation>
    <scope>NUCLEOTIDE SEQUENCE [LARGE SCALE GENOMIC DNA]</scope>
    <source>
        <strain evidence="3">CBS 9802 / IAM 14324 / JCM 22182 / KY 12970</strain>
    </source>
</reference>
<organism evidence="2 3">
    <name type="scientific">Mixia osmundae (strain CBS 9802 / IAM 14324 / JCM 22182 / KY 12970)</name>
    <dbReference type="NCBI Taxonomy" id="764103"/>
    <lineage>
        <taxon>Eukaryota</taxon>
        <taxon>Fungi</taxon>
        <taxon>Dikarya</taxon>
        <taxon>Basidiomycota</taxon>
        <taxon>Pucciniomycotina</taxon>
        <taxon>Mixiomycetes</taxon>
        <taxon>Mixiales</taxon>
        <taxon>Mixiaceae</taxon>
        <taxon>Mixia</taxon>
    </lineage>
</organism>
<protein>
    <submittedName>
        <fullName evidence="2">Uncharacterized protein</fullName>
    </submittedName>
</protein>